<dbReference type="AlphaFoldDB" id="A0A1H6FDH9"/>
<dbReference type="InterPro" id="IPR009739">
    <property type="entry name" value="LprI-like_N"/>
</dbReference>
<name>A0A1H6FDH9_9GAMM</name>
<proteinExistence type="predicted"/>
<dbReference type="Proteomes" id="UP000236724">
    <property type="component" value="Unassembled WGS sequence"/>
</dbReference>
<protein>
    <recommendedName>
        <fullName evidence="2">Lysozyme inhibitor LprI-like N-terminal domain-containing protein</fullName>
    </recommendedName>
</protein>
<accession>A0A1H6FDH9</accession>
<evidence type="ECO:0000313" key="3">
    <source>
        <dbReference type="EMBL" id="SEH07084.1"/>
    </source>
</evidence>
<gene>
    <name evidence="3" type="ORF">MBHS_02952</name>
</gene>
<feature type="domain" description="Lysozyme inhibitor LprI-like N-terminal" evidence="2">
    <location>
        <begin position="31"/>
        <end position="86"/>
    </location>
</feature>
<evidence type="ECO:0000256" key="1">
    <source>
        <dbReference type="SAM" id="SignalP"/>
    </source>
</evidence>
<evidence type="ECO:0000313" key="4">
    <source>
        <dbReference type="Proteomes" id="UP000236724"/>
    </source>
</evidence>
<dbReference type="OrthoDB" id="7340239at2"/>
<feature type="signal peptide" evidence="1">
    <location>
        <begin position="1"/>
        <end position="27"/>
    </location>
</feature>
<dbReference type="PANTHER" id="PTHR39176:SF1">
    <property type="entry name" value="PERIPLASMIC PROTEIN"/>
    <property type="match status" value="1"/>
</dbReference>
<dbReference type="Pfam" id="PF07007">
    <property type="entry name" value="LprI"/>
    <property type="match status" value="1"/>
</dbReference>
<organism evidence="3 4">
    <name type="scientific">Candidatus Venteria ishoeyi</name>
    <dbReference type="NCBI Taxonomy" id="1899563"/>
    <lineage>
        <taxon>Bacteria</taxon>
        <taxon>Pseudomonadati</taxon>
        <taxon>Pseudomonadota</taxon>
        <taxon>Gammaproteobacteria</taxon>
        <taxon>Thiotrichales</taxon>
        <taxon>Thiotrichaceae</taxon>
        <taxon>Venteria</taxon>
    </lineage>
</organism>
<dbReference type="Gene3D" id="1.20.1270.180">
    <property type="match status" value="1"/>
</dbReference>
<reference evidence="3 4" key="1">
    <citation type="submission" date="2016-10" db="EMBL/GenBank/DDBJ databases">
        <authorList>
            <person name="de Groot N.N."/>
        </authorList>
    </citation>
    <scope>NUCLEOTIDE SEQUENCE [LARGE SCALE GENOMIC DNA]</scope>
    <source>
        <strain evidence="3">MBHS1</strain>
    </source>
</reference>
<sequence>MYYPFFRLFLAIILLFNIGALSSQAVASSNCSDNKNSLTCVKQQWQQADAALNQHYQQLMKKLPKATQRALRLSQRNWIRFRDAQCQRTTTN</sequence>
<keyword evidence="1" id="KW-0732">Signal</keyword>
<dbReference type="EMBL" id="FMSV02000514">
    <property type="protein sequence ID" value="SEH07084.1"/>
    <property type="molecule type" value="Genomic_DNA"/>
</dbReference>
<dbReference type="RefSeq" id="WP_103920788.1">
    <property type="nucleotide sequence ID" value="NZ_FMSV02000514.1"/>
</dbReference>
<keyword evidence="4" id="KW-1185">Reference proteome</keyword>
<feature type="chain" id="PRO_5014958306" description="Lysozyme inhibitor LprI-like N-terminal domain-containing protein" evidence="1">
    <location>
        <begin position="28"/>
        <end position="92"/>
    </location>
</feature>
<dbReference type="PANTHER" id="PTHR39176">
    <property type="entry name" value="PERIPLASMIC PROTEIN-RELATED"/>
    <property type="match status" value="1"/>
</dbReference>
<evidence type="ECO:0000259" key="2">
    <source>
        <dbReference type="Pfam" id="PF07007"/>
    </source>
</evidence>